<keyword evidence="2" id="KW-1185">Reference proteome</keyword>
<dbReference type="InterPro" id="IPR008991">
    <property type="entry name" value="Translation_prot_SH3-like_sf"/>
</dbReference>
<accession>A0A1I5TYS4</accession>
<evidence type="ECO:0008006" key="3">
    <source>
        <dbReference type="Google" id="ProtNLM"/>
    </source>
</evidence>
<dbReference type="Proteomes" id="UP000198577">
    <property type="component" value="Unassembled WGS sequence"/>
</dbReference>
<reference evidence="1 2" key="1">
    <citation type="submission" date="2016-10" db="EMBL/GenBank/DDBJ databases">
        <authorList>
            <person name="de Groot N.N."/>
        </authorList>
    </citation>
    <scope>NUCLEOTIDE SEQUENCE [LARGE SCALE GENOMIC DNA]</scope>
    <source>
        <strain evidence="1 2">DSM 20678</strain>
    </source>
</reference>
<gene>
    <name evidence="1" type="ORF">SAMN05444406_105105</name>
</gene>
<dbReference type="SUPFAM" id="SSF50104">
    <property type="entry name" value="Translation proteins SH3-like domain"/>
    <property type="match status" value="1"/>
</dbReference>
<dbReference type="EMBL" id="FOXR01000005">
    <property type="protein sequence ID" value="SFP87777.1"/>
    <property type="molecule type" value="Genomic_DNA"/>
</dbReference>
<dbReference type="AlphaFoldDB" id="A0A1I5TYS4"/>
<proteinExistence type="predicted"/>
<name>A0A1I5TYS4_9FIRM</name>
<dbReference type="InterPro" id="IPR014722">
    <property type="entry name" value="Rib_uL2_dom2"/>
</dbReference>
<protein>
    <recommendedName>
        <fullName evidence="3">Ribosomal protein L14E/L6E/L27E</fullName>
    </recommendedName>
</protein>
<dbReference type="Gene3D" id="2.30.30.30">
    <property type="match status" value="1"/>
</dbReference>
<sequence length="82" mass="9472">MVLAKAGRDKGKHFIIIGRIDENYVWIANGRTRSIDKPKKKKIKHLEAKPHVVYNVREKILSGKKVFDAELRKSLEALGYEQ</sequence>
<organism evidence="1 2">
    <name type="scientific">Caldicoprobacter faecalis</name>
    <dbReference type="NCBI Taxonomy" id="937334"/>
    <lineage>
        <taxon>Bacteria</taxon>
        <taxon>Bacillati</taxon>
        <taxon>Bacillota</taxon>
        <taxon>Clostridia</taxon>
        <taxon>Caldicoprobacterales</taxon>
        <taxon>Caldicoprobacteraceae</taxon>
        <taxon>Caldicoprobacter</taxon>
    </lineage>
</organism>
<evidence type="ECO:0000313" key="2">
    <source>
        <dbReference type="Proteomes" id="UP000198577"/>
    </source>
</evidence>
<evidence type="ECO:0000313" key="1">
    <source>
        <dbReference type="EMBL" id="SFP87777.1"/>
    </source>
</evidence>
<dbReference type="STRING" id="937334.SAMN05444406_105105"/>